<dbReference type="GO" id="GO:0006869">
    <property type="term" value="P:lipid transport"/>
    <property type="evidence" value="ECO:0007669"/>
    <property type="project" value="UniProtKB-KW"/>
</dbReference>
<evidence type="ECO:0000313" key="16">
    <source>
        <dbReference type="Proteomes" id="UP001166286"/>
    </source>
</evidence>
<evidence type="ECO:0000256" key="12">
    <source>
        <dbReference type="SAM" id="Phobius"/>
    </source>
</evidence>
<feature type="domain" description="SMP-LTD" evidence="14">
    <location>
        <begin position="246"/>
        <end position="474"/>
    </location>
</feature>
<dbReference type="Pfam" id="PF25669">
    <property type="entry name" value="SMP_MUG190-like"/>
    <property type="match status" value="1"/>
</dbReference>
<organism evidence="15 16">
    <name type="scientific">Cladonia borealis</name>
    <dbReference type="NCBI Taxonomy" id="184061"/>
    <lineage>
        <taxon>Eukaryota</taxon>
        <taxon>Fungi</taxon>
        <taxon>Dikarya</taxon>
        <taxon>Ascomycota</taxon>
        <taxon>Pezizomycotina</taxon>
        <taxon>Lecanoromycetes</taxon>
        <taxon>OSLEUM clade</taxon>
        <taxon>Lecanoromycetidae</taxon>
        <taxon>Lecanorales</taxon>
        <taxon>Lecanorineae</taxon>
        <taxon>Cladoniaceae</taxon>
        <taxon>Cladonia</taxon>
    </lineage>
</organism>
<feature type="region of interest" description="Disordered" evidence="11">
    <location>
        <begin position="1053"/>
        <end position="1167"/>
    </location>
</feature>
<feature type="compositionally biased region" description="Basic and acidic residues" evidence="11">
    <location>
        <begin position="30"/>
        <end position="49"/>
    </location>
</feature>
<dbReference type="Pfam" id="PF00168">
    <property type="entry name" value="C2"/>
    <property type="match status" value="2"/>
</dbReference>
<feature type="compositionally biased region" description="Basic residues" evidence="11">
    <location>
        <begin position="1157"/>
        <end position="1166"/>
    </location>
</feature>
<evidence type="ECO:0000256" key="11">
    <source>
        <dbReference type="SAM" id="MobiDB-lite"/>
    </source>
</evidence>
<dbReference type="SUPFAM" id="SSF49562">
    <property type="entry name" value="C2 domain (Calcium/lipid-binding domain, CaLB)"/>
    <property type="match status" value="2"/>
</dbReference>
<feature type="region of interest" description="Disordered" evidence="11">
    <location>
        <begin position="1"/>
        <end position="73"/>
    </location>
</feature>
<feature type="domain" description="C2" evidence="13">
    <location>
        <begin position="660"/>
        <end position="805"/>
    </location>
</feature>
<keyword evidence="2" id="KW-0813">Transport</keyword>
<dbReference type="InterPro" id="IPR037767">
    <property type="entry name" value="C2A_Mug190-like"/>
</dbReference>
<evidence type="ECO:0000256" key="8">
    <source>
        <dbReference type="ARBA" id="ARBA00023055"/>
    </source>
</evidence>
<dbReference type="InterPro" id="IPR037765">
    <property type="entry name" value="C2B_Tricalbin"/>
</dbReference>
<feature type="region of interest" description="Disordered" evidence="11">
    <location>
        <begin position="695"/>
        <end position="722"/>
    </location>
</feature>
<dbReference type="SMART" id="SM00239">
    <property type="entry name" value="C2"/>
    <property type="match status" value="2"/>
</dbReference>
<feature type="compositionally biased region" description="Basic and acidic residues" evidence="11">
    <location>
        <begin position="1071"/>
        <end position="1100"/>
    </location>
</feature>
<comment type="caution">
    <text evidence="15">The sequence shown here is derived from an EMBL/GenBank/DDBJ whole genome shotgun (WGS) entry which is preliminary data.</text>
</comment>
<dbReference type="CDD" id="cd04052">
    <property type="entry name" value="C2B_Tricalbin-like"/>
    <property type="match status" value="1"/>
</dbReference>
<keyword evidence="5" id="KW-0677">Repeat</keyword>
<feature type="compositionally biased region" description="Basic and acidic residues" evidence="11">
    <location>
        <begin position="1121"/>
        <end position="1156"/>
    </location>
</feature>
<keyword evidence="7 12" id="KW-1133">Transmembrane helix</keyword>
<keyword evidence="8" id="KW-0445">Lipid transport</keyword>
<dbReference type="InterPro" id="IPR035892">
    <property type="entry name" value="C2_domain_sf"/>
</dbReference>
<protein>
    <recommendedName>
        <fullName evidence="17">C2 domain protein</fullName>
    </recommendedName>
</protein>
<dbReference type="GO" id="GO:0061817">
    <property type="term" value="P:endoplasmic reticulum-plasma membrane tethering"/>
    <property type="evidence" value="ECO:0007669"/>
    <property type="project" value="InterPro"/>
</dbReference>
<accession>A0AA39V8Z2</accession>
<dbReference type="AlphaFoldDB" id="A0AA39V8Z2"/>
<evidence type="ECO:0000256" key="4">
    <source>
        <dbReference type="ARBA" id="ARBA00022692"/>
    </source>
</evidence>
<keyword evidence="16" id="KW-1185">Reference proteome</keyword>
<dbReference type="PANTHER" id="PTHR47348:SF3">
    <property type="entry name" value="MEIOTICALLY UP-REGULATED GENE 190 PROTEIN"/>
    <property type="match status" value="1"/>
</dbReference>
<evidence type="ECO:0000256" key="5">
    <source>
        <dbReference type="ARBA" id="ARBA00022737"/>
    </source>
</evidence>
<evidence type="ECO:0000256" key="7">
    <source>
        <dbReference type="ARBA" id="ARBA00022989"/>
    </source>
</evidence>
<evidence type="ECO:0000256" key="10">
    <source>
        <dbReference type="ARBA" id="ARBA00023136"/>
    </source>
</evidence>
<feature type="region of interest" description="Disordered" evidence="11">
    <location>
        <begin position="631"/>
        <end position="672"/>
    </location>
</feature>
<evidence type="ECO:0000256" key="9">
    <source>
        <dbReference type="ARBA" id="ARBA00023121"/>
    </source>
</evidence>
<dbReference type="Proteomes" id="UP001166286">
    <property type="component" value="Unassembled WGS sequence"/>
</dbReference>
<feature type="compositionally biased region" description="Basic and acidic residues" evidence="11">
    <location>
        <begin position="1053"/>
        <end position="1063"/>
    </location>
</feature>
<proteinExistence type="predicted"/>
<comment type="subcellular location">
    <subcellularLocation>
        <location evidence="1">Endoplasmic reticulum membrane</location>
    </subcellularLocation>
</comment>
<evidence type="ECO:0000259" key="14">
    <source>
        <dbReference type="PROSITE" id="PS51847"/>
    </source>
</evidence>
<dbReference type="InterPro" id="IPR031468">
    <property type="entry name" value="SMP_LBD"/>
</dbReference>
<dbReference type="Gene3D" id="2.60.40.150">
    <property type="entry name" value="C2 domain"/>
    <property type="match status" value="2"/>
</dbReference>
<evidence type="ECO:0000256" key="1">
    <source>
        <dbReference type="ARBA" id="ARBA00004586"/>
    </source>
</evidence>
<dbReference type="Pfam" id="PF25331">
    <property type="entry name" value="C2_Mug190_3rd"/>
    <property type="match status" value="1"/>
</dbReference>
<feature type="domain" description="C2" evidence="13">
    <location>
        <begin position="472"/>
        <end position="599"/>
    </location>
</feature>
<sequence length="1207" mass="134563">MSDQQQQHAPGGYYSGRNKIPDIKTFVQSLDRDKKDRDARLEEQHRLERQQGQAGGPSDAVPHQETKAGKPGTLKIVHDPVTQKDVQIENVDKDFMNAVENPMLSVPNANLGKPTTVKTDASQSNLEYKHNQDVTAPPDPVAEGSTSDVPIHGEKTNILFHPTPSVSYEPMFAALETRASGLCIGVFVAIIVLGKMFGASLKGLIPTAMCIVSGIWLWMKEVIRSGREVEWSSEQSRGEVATANLLPESVEWMNTLLGIIWGLIDPDMFAGVADTLEDVMGASVPGVIENVRVAEINQGNNPIRILSLRSLPDSHVQDLKESIHKENKKTKDPQEAAADEEGGDYYNIEASFAYHAKPSDAKNTSSKAKNMHMQLVFYLGVKGLFGVPLPIFVELQGLVGTVRLRLQMSPEPPYLKNLTFTLMGVPQVQAGCIPMVQRGVNILNLPLISNFVNYAIGAAASMYVAPKSMSIDMGAILSGDEIAKDTLALGVMWIRIHRAIGLSKQDRRGSKGGGSDPYITLTFSKYGKPMYCTRVITDDLNPIWEETAALLVNPEYIKADEKLSVELWDSDRTSADDIVGKVELSMQKMIQHPGKMYPHVSKLTGMETDSEMPGELRWEVGYFTKPKFRKALRTDGKNPNLPDSLKDDPDLQDDKGVLNDDDKDAVAHTPPDPLWPSGICSVVVHQIVNLELENISGSNGNRKGREYEPAKPSGENTDETSKNLPTSYCTILFNDQLVYRTRAKAVSSKPIFNAGTERFIRDWRSAIVTVTVRDQRYRQHDPILGVVPLRLSDILQTSSQATRWYPLDGGIGFGRIRISLLFRAVETRLPPNMLGWDVGTFEFLSDRILALGYQKNAKLKLRTGGSVGQIARTQCQGLNEGDGVFWDIAKKDGKNNVRLPVRFRYRSPVVFEFHQTGKRGASAYAVIWLHHLVDNTETDINIPIWTTKMGARLTQNYITEENIRAKEVPGLEDLEEIGRLQFRCQFKAGTDEDHERFVVDSDTRETFETWEACLAEGVRTRRVNPELPPTVEELHEQSLTEGRDILKEAGPEERQKWLAKDGQDWSGAFTHDPKAYMDSKGRKRAEPGTDKPVHDPHVPSDDDDNIDDDSDSESDLGVVDAENKDTAKDENGTTERGVDGTTLKEDDKKKEKANKKTEKRHNRGLRQWKPVRNLAFVKDEAKFSIRKVQNKLTGNLTGREPDVETET</sequence>
<reference evidence="15" key="1">
    <citation type="submission" date="2023-03" db="EMBL/GenBank/DDBJ databases">
        <title>Complete genome of Cladonia borealis.</title>
        <authorList>
            <person name="Park H."/>
        </authorList>
    </citation>
    <scope>NUCLEOTIDE SEQUENCE</scope>
    <source>
        <strain evidence="15">ANT050790</strain>
    </source>
</reference>
<evidence type="ECO:0000256" key="3">
    <source>
        <dbReference type="ARBA" id="ARBA00022553"/>
    </source>
</evidence>
<dbReference type="CDD" id="cd04041">
    <property type="entry name" value="C2A_fungal"/>
    <property type="match status" value="1"/>
</dbReference>
<dbReference type="PROSITE" id="PS50004">
    <property type="entry name" value="C2"/>
    <property type="match status" value="2"/>
</dbReference>
<evidence type="ECO:0000256" key="2">
    <source>
        <dbReference type="ARBA" id="ARBA00022448"/>
    </source>
</evidence>
<name>A0AA39V8Z2_9LECA</name>
<dbReference type="CDD" id="cd21676">
    <property type="entry name" value="SMP_Mug190"/>
    <property type="match status" value="1"/>
</dbReference>
<evidence type="ECO:0000256" key="6">
    <source>
        <dbReference type="ARBA" id="ARBA00022824"/>
    </source>
</evidence>
<keyword evidence="6" id="KW-0256">Endoplasmic reticulum</keyword>
<feature type="compositionally biased region" description="Acidic residues" evidence="11">
    <location>
        <begin position="1101"/>
        <end position="1114"/>
    </location>
</feature>
<feature type="compositionally biased region" description="Basic and acidic residues" evidence="11">
    <location>
        <begin position="644"/>
        <end position="666"/>
    </location>
</feature>
<evidence type="ECO:0000259" key="13">
    <source>
        <dbReference type="PROSITE" id="PS50004"/>
    </source>
</evidence>
<evidence type="ECO:0000313" key="15">
    <source>
        <dbReference type="EMBL" id="KAK0513975.1"/>
    </source>
</evidence>
<dbReference type="InterPro" id="IPR057349">
    <property type="entry name" value="C2_Mug190_3rd"/>
</dbReference>
<feature type="transmembrane region" description="Helical" evidence="12">
    <location>
        <begin position="179"/>
        <end position="197"/>
    </location>
</feature>
<dbReference type="PANTHER" id="PTHR47348">
    <property type="entry name" value="MEIOTICALLY UP-REGULATED GENE 190 PROTEIN"/>
    <property type="match status" value="1"/>
</dbReference>
<dbReference type="GO" id="GO:0005789">
    <property type="term" value="C:endoplasmic reticulum membrane"/>
    <property type="evidence" value="ECO:0007669"/>
    <property type="project" value="UniProtKB-SubCell"/>
</dbReference>
<dbReference type="EMBL" id="JAFEKC020000006">
    <property type="protein sequence ID" value="KAK0513975.1"/>
    <property type="molecule type" value="Genomic_DNA"/>
</dbReference>
<keyword evidence="3" id="KW-0597">Phosphoprotein</keyword>
<evidence type="ECO:0008006" key="17">
    <source>
        <dbReference type="Google" id="ProtNLM"/>
    </source>
</evidence>
<keyword evidence="10 12" id="KW-0472">Membrane</keyword>
<gene>
    <name evidence="15" type="ORF">JMJ35_003697</name>
</gene>
<dbReference type="PROSITE" id="PS51847">
    <property type="entry name" value="SMP"/>
    <property type="match status" value="1"/>
</dbReference>
<keyword evidence="4 12" id="KW-0812">Transmembrane</keyword>
<dbReference type="GO" id="GO:0008289">
    <property type="term" value="F:lipid binding"/>
    <property type="evidence" value="ECO:0007669"/>
    <property type="project" value="UniProtKB-KW"/>
</dbReference>
<keyword evidence="9" id="KW-0446">Lipid-binding</keyword>
<dbReference type="InterPro" id="IPR000008">
    <property type="entry name" value="C2_dom"/>
</dbReference>